<evidence type="ECO:0000256" key="3">
    <source>
        <dbReference type="ARBA" id="ARBA00022840"/>
    </source>
</evidence>
<gene>
    <name evidence="5" type="ORF">E2L00_18750</name>
</gene>
<dbReference type="PROSITE" id="PS50893">
    <property type="entry name" value="ABC_TRANSPORTER_2"/>
    <property type="match status" value="1"/>
</dbReference>
<dbReference type="InterPro" id="IPR003439">
    <property type="entry name" value="ABC_transporter-like_ATP-bd"/>
</dbReference>
<organism evidence="5 6">
    <name type="scientific">Cedecea colo</name>
    <dbReference type="NCBI Taxonomy" id="2552946"/>
    <lineage>
        <taxon>Bacteria</taxon>
        <taxon>Pseudomonadati</taxon>
        <taxon>Pseudomonadota</taxon>
        <taxon>Gammaproteobacteria</taxon>
        <taxon>Enterobacterales</taxon>
        <taxon>Enterobacteriaceae</taxon>
        <taxon>Cedecea</taxon>
    </lineage>
</organism>
<protein>
    <submittedName>
        <fullName evidence="5">ATP-binding cassette domain-containing protein</fullName>
    </submittedName>
</protein>
<dbReference type="InterPro" id="IPR017871">
    <property type="entry name" value="ABC_transporter-like_CS"/>
</dbReference>
<keyword evidence="2" id="KW-0547">Nucleotide-binding</keyword>
<evidence type="ECO:0000256" key="1">
    <source>
        <dbReference type="ARBA" id="ARBA00022448"/>
    </source>
</evidence>
<keyword evidence="1" id="KW-0813">Transport</keyword>
<dbReference type="EMBL" id="SOYS01000011">
    <property type="protein sequence ID" value="NIY49489.1"/>
    <property type="molecule type" value="Genomic_DNA"/>
</dbReference>
<accession>A0ABX0VQY7</accession>
<dbReference type="Gene3D" id="3.40.50.300">
    <property type="entry name" value="P-loop containing nucleotide triphosphate hydrolases"/>
    <property type="match status" value="1"/>
</dbReference>
<keyword evidence="6" id="KW-1185">Reference proteome</keyword>
<proteinExistence type="predicted"/>
<dbReference type="InterPro" id="IPR027417">
    <property type="entry name" value="P-loop_NTPase"/>
</dbReference>
<dbReference type="PROSITE" id="PS00211">
    <property type="entry name" value="ABC_TRANSPORTER_1"/>
    <property type="match status" value="1"/>
</dbReference>
<evidence type="ECO:0000259" key="4">
    <source>
        <dbReference type="PROSITE" id="PS50893"/>
    </source>
</evidence>
<feature type="domain" description="ABC transporter" evidence="4">
    <location>
        <begin position="2"/>
        <end position="217"/>
    </location>
</feature>
<evidence type="ECO:0000313" key="6">
    <source>
        <dbReference type="Proteomes" id="UP000697927"/>
    </source>
</evidence>
<dbReference type="SMART" id="SM00382">
    <property type="entry name" value="AAA"/>
    <property type="match status" value="1"/>
</dbReference>
<dbReference type="Proteomes" id="UP000697927">
    <property type="component" value="Unassembled WGS sequence"/>
</dbReference>
<dbReference type="PANTHER" id="PTHR42781:SF4">
    <property type="entry name" value="SPERMIDINE_PUTRESCINE IMPORT ATP-BINDING PROTEIN POTA"/>
    <property type="match status" value="1"/>
</dbReference>
<sequence>MLRVHNLSCGIVKRVSFSVEYGTCLALCGPSGSGKTTLLNAIVGNIGYQGSVSIAGRCMDNLPIWRRPCRYLNQQLHLFPFLSVENNLRLAQYAAGKPQEKQKRAALLQLLEIDHLAKSYPARISGGEQQRVALARALISEPGILLLDEPFSSLDWPVRLRLWTKIKAIQRIYSVTILLVSHEPREIEALAQQQLNLRNGRLQWSDIKEEAFEKASS</sequence>
<dbReference type="GO" id="GO:0005524">
    <property type="term" value="F:ATP binding"/>
    <property type="evidence" value="ECO:0007669"/>
    <property type="project" value="UniProtKB-KW"/>
</dbReference>
<dbReference type="InterPro" id="IPR003593">
    <property type="entry name" value="AAA+_ATPase"/>
</dbReference>
<comment type="caution">
    <text evidence="5">The sequence shown here is derived from an EMBL/GenBank/DDBJ whole genome shotgun (WGS) entry which is preliminary data.</text>
</comment>
<reference evidence="5 6" key="1">
    <citation type="journal article" date="2020" name="Microorganisms">
        <title>Polyphasic Characterisation of Cedecea colo sp. nov., a New Enteric Bacterium Isolated from the Koala Hindgut.</title>
        <authorList>
            <person name="Boath J.M."/>
            <person name="Dakhal S."/>
            <person name="Van T.T.H."/>
            <person name="Moore R.J."/>
            <person name="Dekiwadia C."/>
            <person name="Macreadie I.G."/>
        </authorList>
    </citation>
    <scope>NUCLEOTIDE SEQUENCE [LARGE SCALE GENOMIC DNA]</scope>
    <source>
        <strain evidence="5 6">ZA</strain>
    </source>
</reference>
<dbReference type="PANTHER" id="PTHR42781">
    <property type="entry name" value="SPERMIDINE/PUTRESCINE IMPORT ATP-BINDING PROTEIN POTA"/>
    <property type="match status" value="1"/>
</dbReference>
<keyword evidence="3 5" id="KW-0067">ATP-binding</keyword>
<name>A0ABX0VQY7_9ENTR</name>
<dbReference type="RefSeq" id="WP_167614339.1">
    <property type="nucleotide sequence ID" value="NZ_SOYS01000011.1"/>
</dbReference>
<dbReference type="Pfam" id="PF00005">
    <property type="entry name" value="ABC_tran"/>
    <property type="match status" value="1"/>
</dbReference>
<evidence type="ECO:0000256" key="2">
    <source>
        <dbReference type="ARBA" id="ARBA00022741"/>
    </source>
</evidence>
<dbReference type="InterPro" id="IPR050093">
    <property type="entry name" value="ABC_SmlMolc_Importer"/>
</dbReference>
<evidence type="ECO:0000313" key="5">
    <source>
        <dbReference type="EMBL" id="NIY49489.1"/>
    </source>
</evidence>
<dbReference type="SUPFAM" id="SSF52540">
    <property type="entry name" value="P-loop containing nucleoside triphosphate hydrolases"/>
    <property type="match status" value="1"/>
</dbReference>